<protein>
    <submittedName>
        <fullName evidence="2">GNAT family N-acetyltransferase</fullName>
        <ecNumber evidence="2">2.3.1.-</ecNumber>
    </submittedName>
</protein>
<keyword evidence="2" id="KW-0808">Transferase</keyword>
<dbReference type="GO" id="GO:0016746">
    <property type="term" value="F:acyltransferase activity"/>
    <property type="evidence" value="ECO:0007669"/>
    <property type="project" value="UniProtKB-KW"/>
</dbReference>
<dbReference type="SUPFAM" id="SSF55729">
    <property type="entry name" value="Acyl-CoA N-acyltransferases (Nat)"/>
    <property type="match status" value="1"/>
</dbReference>
<accession>A0ABV1EZG0</accession>
<dbReference type="CDD" id="cd04301">
    <property type="entry name" value="NAT_SF"/>
    <property type="match status" value="1"/>
</dbReference>
<name>A0ABV1EZG0_9BACI</name>
<dbReference type="PANTHER" id="PTHR43415:SF3">
    <property type="entry name" value="GNAT-FAMILY ACETYLTRANSFERASE"/>
    <property type="match status" value="1"/>
</dbReference>
<dbReference type="Proteomes" id="UP001465426">
    <property type="component" value="Unassembled WGS sequence"/>
</dbReference>
<dbReference type="PROSITE" id="PS51186">
    <property type="entry name" value="GNAT"/>
    <property type="match status" value="1"/>
</dbReference>
<dbReference type="InterPro" id="IPR016181">
    <property type="entry name" value="Acyl_CoA_acyltransferase"/>
</dbReference>
<dbReference type="Pfam" id="PF00583">
    <property type="entry name" value="Acetyltransf_1"/>
    <property type="match status" value="1"/>
</dbReference>
<dbReference type="EMBL" id="JBBMFN010000028">
    <property type="protein sequence ID" value="MEQ2466507.1"/>
    <property type="molecule type" value="Genomic_DNA"/>
</dbReference>
<keyword evidence="3" id="KW-1185">Reference proteome</keyword>
<dbReference type="RefSeq" id="WP_031536514.1">
    <property type="nucleotide sequence ID" value="NZ_JBBMFN010000028.1"/>
</dbReference>
<dbReference type="EC" id="2.3.1.-" evidence="2"/>
<sequence length="185" mass="21678">MGIIVTEKEYLIRHGEWIDAEAILKIQRTVIAEGDYLITLAEEFNHTLEEQQHWINNILRNERETLLVAEIDGELIGFLVFQSPERKRLHHTGSFSIMITNEYRNKGIGKKLLEVLLQWAERNPVIEKVNLGVFSTNYQAISLYKRMGFVEEGRKLNEFKIAENEYVDDILMYKLVKGRQLGRRS</sequence>
<dbReference type="Gene3D" id="3.40.630.30">
    <property type="match status" value="1"/>
</dbReference>
<reference evidence="2 3" key="1">
    <citation type="submission" date="2024-03" db="EMBL/GenBank/DDBJ databases">
        <title>Human intestinal bacterial collection.</title>
        <authorList>
            <person name="Pauvert C."/>
            <person name="Hitch T.C.A."/>
            <person name="Clavel T."/>
        </authorList>
    </citation>
    <scope>NUCLEOTIDE SEQUENCE [LARGE SCALE GENOMIC DNA]</scope>
    <source>
        <strain evidence="2 3">CLA-SR-H024</strain>
    </source>
</reference>
<gene>
    <name evidence="2" type="ORF">WMO63_12595</name>
</gene>
<proteinExistence type="predicted"/>
<evidence type="ECO:0000313" key="3">
    <source>
        <dbReference type="Proteomes" id="UP001465426"/>
    </source>
</evidence>
<dbReference type="InterPro" id="IPR000182">
    <property type="entry name" value="GNAT_dom"/>
</dbReference>
<feature type="domain" description="N-acetyltransferase" evidence="1">
    <location>
        <begin position="10"/>
        <end position="177"/>
    </location>
</feature>
<comment type="caution">
    <text evidence="2">The sequence shown here is derived from an EMBL/GenBank/DDBJ whole genome shotgun (WGS) entry which is preliminary data.</text>
</comment>
<evidence type="ECO:0000313" key="2">
    <source>
        <dbReference type="EMBL" id="MEQ2466507.1"/>
    </source>
</evidence>
<dbReference type="PANTHER" id="PTHR43415">
    <property type="entry name" value="SPERMIDINE N(1)-ACETYLTRANSFERASE"/>
    <property type="match status" value="1"/>
</dbReference>
<keyword evidence="2" id="KW-0012">Acyltransferase</keyword>
<organism evidence="2 3">
    <name type="scientific">Niallia hominis</name>
    <dbReference type="NCBI Taxonomy" id="3133173"/>
    <lineage>
        <taxon>Bacteria</taxon>
        <taxon>Bacillati</taxon>
        <taxon>Bacillota</taxon>
        <taxon>Bacilli</taxon>
        <taxon>Bacillales</taxon>
        <taxon>Bacillaceae</taxon>
        <taxon>Niallia</taxon>
    </lineage>
</organism>
<evidence type="ECO:0000259" key="1">
    <source>
        <dbReference type="PROSITE" id="PS51186"/>
    </source>
</evidence>